<feature type="compositionally biased region" description="Polar residues" evidence="1">
    <location>
        <begin position="389"/>
        <end position="413"/>
    </location>
</feature>
<feature type="region of interest" description="Disordered" evidence="1">
    <location>
        <begin position="389"/>
        <end position="422"/>
    </location>
</feature>
<accession>A0A5N6QBP1</accession>
<organism evidence="3 4">
    <name type="scientific">Carpinus fangiana</name>
    <dbReference type="NCBI Taxonomy" id="176857"/>
    <lineage>
        <taxon>Eukaryota</taxon>
        <taxon>Viridiplantae</taxon>
        <taxon>Streptophyta</taxon>
        <taxon>Embryophyta</taxon>
        <taxon>Tracheophyta</taxon>
        <taxon>Spermatophyta</taxon>
        <taxon>Magnoliopsida</taxon>
        <taxon>eudicotyledons</taxon>
        <taxon>Gunneridae</taxon>
        <taxon>Pentapetalae</taxon>
        <taxon>rosids</taxon>
        <taxon>fabids</taxon>
        <taxon>Fagales</taxon>
        <taxon>Betulaceae</taxon>
        <taxon>Carpinus</taxon>
    </lineage>
</organism>
<reference evidence="3 4" key="1">
    <citation type="submission" date="2019-06" db="EMBL/GenBank/DDBJ databases">
        <title>A chromosomal-level reference genome of Carpinus fangiana (Coryloideae, Betulaceae).</title>
        <authorList>
            <person name="Yang X."/>
            <person name="Wang Z."/>
            <person name="Zhang L."/>
            <person name="Hao G."/>
            <person name="Liu J."/>
            <person name="Yang Y."/>
        </authorList>
    </citation>
    <scope>NUCLEOTIDE SEQUENCE [LARGE SCALE GENOMIC DNA]</scope>
    <source>
        <strain evidence="3">Cfa_2016G</strain>
        <tissue evidence="3">Leaf</tissue>
    </source>
</reference>
<dbReference type="InterPro" id="IPR054708">
    <property type="entry name" value="MTPAP-like_central"/>
</dbReference>
<dbReference type="EMBL" id="CM017321">
    <property type="protein sequence ID" value="KAE7996728.1"/>
    <property type="molecule type" value="Genomic_DNA"/>
</dbReference>
<evidence type="ECO:0000313" key="3">
    <source>
        <dbReference type="EMBL" id="KAE7996728.1"/>
    </source>
</evidence>
<keyword evidence="4" id="KW-1185">Reference proteome</keyword>
<dbReference type="Pfam" id="PF22600">
    <property type="entry name" value="MTPAP-like_central"/>
    <property type="match status" value="1"/>
</dbReference>
<dbReference type="GO" id="GO:0031123">
    <property type="term" value="P:RNA 3'-end processing"/>
    <property type="evidence" value="ECO:0007669"/>
    <property type="project" value="TreeGrafter"/>
</dbReference>
<sequence length="422" mass="48287">MSNYSTLEHVLEEILQVVKPLQEDLQTRTRVIDELRRVIGSVESLRGARVEPFGSFASDLFTRWADLDISIDLLNSSCISSAGKRRKQRLLVEIQRALINMGVWRRFQYIPNARVPILKFESSLQGISCDVSIDNLQGQIKSKLLLWISAIDTRFRDMVLLVKEWAKAHDINNPKTGTFNSYSLSLLVIFHFQTCVPAILPPLRDIYAGNIVGDLQGVRTSAERHIAQTCAANITRFRQQKFRPVNHSSLPELFISFLEKFSNISLRASELGISPYTGQWEYTRMRLLPKTYALFIEDPFEQQENSARAVSMSNLTKISEAFQMTRRRLISANQNQVALLAALVRPQVSQYIPRALARTPTDNGGHYQHRYQHHPTRPQVQRIPLSTTTRQFQNSRLDSRSSGSTLQNHNQGQHMWRARSDG</sequence>
<protein>
    <recommendedName>
        <fullName evidence="2">Poly(A) RNA polymerase mitochondrial-like central palm domain-containing protein</fullName>
    </recommendedName>
</protein>
<dbReference type="OrthoDB" id="2274644at2759"/>
<dbReference type="CDD" id="cd05402">
    <property type="entry name" value="NT_PAP_TUTase"/>
    <property type="match status" value="1"/>
</dbReference>
<gene>
    <name evidence="3" type="ORF">FH972_001425</name>
</gene>
<dbReference type="GO" id="GO:0050265">
    <property type="term" value="F:RNA uridylyltransferase activity"/>
    <property type="evidence" value="ECO:0007669"/>
    <property type="project" value="TreeGrafter"/>
</dbReference>
<dbReference type="PANTHER" id="PTHR12271">
    <property type="entry name" value="POLY A POLYMERASE CID PAP -RELATED"/>
    <property type="match status" value="1"/>
</dbReference>
<feature type="domain" description="Poly(A) RNA polymerase mitochondrial-like central palm" evidence="2">
    <location>
        <begin position="8"/>
        <end position="147"/>
    </location>
</feature>
<dbReference type="Proteomes" id="UP000327013">
    <property type="component" value="Chromosome 1"/>
</dbReference>
<dbReference type="PANTHER" id="PTHR12271:SF123">
    <property type="entry name" value="PROTEIN HESO1"/>
    <property type="match status" value="1"/>
</dbReference>
<dbReference type="EMBL" id="CM017321">
    <property type="protein sequence ID" value="KAE7996729.1"/>
    <property type="molecule type" value="Genomic_DNA"/>
</dbReference>
<dbReference type="InterPro" id="IPR043519">
    <property type="entry name" value="NT_sf"/>
</dbReference>
<evidence type="ECO:0000259" key="2">
    <source>
        <dbReference type="Pfam" id="PF22600"/>
    </source>
</evidence>
<dbReference type="SUPFAM" id="SSF81631">
    <property type="entry name" value="PAP/OAS1 substrate-binding domain"/>
    <property type="match status" value="1"/>
</dbReference>
<evidence type="ECO:0000313" key="4">
    <source>
        <dbReference type="Proteomes" id="UP000327013"/>
    </source>
</evidence>
<dbReference type="EMBL" id="CM017321">
    <property type="protein sequence ID" value="KAE7996727.1"/>
    <property type="molecule type" value="Genomic_DNA"/>
</dbReference>
<evidence type="ECO:0000256" key="1">
    <source>
        <dbReference type="SAM" id="MobiDB-lite"/>
    </source>
</evidence>
<proteinExistence type="predicted"/>
<dbReference type="SUPFAM" id="SSF81301">
    <property type="entry name" value="Nucleotidyltransferase"/>
    <property type="match status" value="1"/>
</dbReference>
<dbReference type="Gene3D" id="3.30.460.10">
    <property type="entry name" value="Beta Polymerase, domain 2"/>
    <property type="match status" value="1"/>
</dbReference>
<dbReference type="AlphaFoldDB" id="A0A5N6QBP1"/>
<name>A0A5N6QBP1_9ROSI</name>
<dbReference type="Gene3D" id="1.10.1410.10">
    <property type="match status" value="1"/>
</dbReference>